<dbReference type="GO" id="GO:0016787">
    <property type="term" value="F:hydrolase activity"/>
    <property type="evidence" value="ECO:0007669"/>
    <property type="project" value="UniProtKB-KW"/>
</dbReference>
<feature type="transmembrane region" description="Helical" evidence="7">
    <location>
        <begin position="12"/>
        <end position="29"/>
    </location>
</feature>
<proteinExistence type="predicted"/>
<evidence type="ECO:0000256" key="2">
    <source>
        <dbReference type="ARBA" id="ARBA00022475"/>
    </source>
</evidence>
<keyword evidence="3 7" id="KW-0812">Transmembrane</keyword>
<evidence type="ECO:0000256" key="7">
    <source>
        <dbReference type="SAM" id="Phobius"/>
    </source>
</evidence>
<dbReference type="InterPro" id="IPR036938">
    <property type="entry name" value="PAP2/HPO_sf"/>
</dbReference>
<dbReference type="SUPFAM" id="SSF48317">
    <property type="entry name" value="Acid phosphatase/Vanadium-dependent haloperoxidase"/>
    <property type="match status" value="1"/>
</dbReference>
<dbReference type="STRING" id="526227.Mesil_2570"/>
<keyword evidence="5 7" id="KW-1133">Transmembrane helix</keyword>
<dbReference type="HOGENOM" id="CLU_072573_3_0_0"/>
<organism evidence="9 10">
    <name type="scientific">Allomeiothermus silvanus (strain ATCC 700542 / DSM 9946 / NBRC 106475 / NCIMB 13440 / VI-R2)</name>
    <name type="common">Thermus silvanus</name>
    <dbReference type="NCBI Taxonomy" id="526227"/>
    <lineage>
        <taxon>Bacteria</taxon>
        <taxon>Thermotogati</taxon>
        <taxon>Deinococcota</taxon>
        <taxon>Deinococci</taxon>
        <taxon>Thermales</taxon>
        <taxon>Thermaceae</taxon>
        <taxon>Allomeiothermus</taxon>
    </lineage>
</organism>
<dbReference type="CDD" id="cd03392">
    <property type="entry name" value="PAP2_like_2"/>
    <property type="match status" value="1"/>
</dbReference>
<dbReference type="eggNOG" id="COG0671">
    <property type="taxonomic scope" value="Bacteria"/>
</dbReference>
<evidence type="ECO:0000256" key="1">
    <source>
        <dbReference type="ARBA" id="ARBA00004651"/>
    </source>
</evidence>
<evidence type="ECO:0000313" key="10">
    <source>
        <dbReference type="Proteomes" id="UP000001916"/>
    </source>
</evidence>
<evidence type="ECO:0000256" key="3">
    <source>
        <dbReference type="ARBA" id="ARBA00022692"/>
    </source>
</evidence>
<protein>
    <submittedName>
        <fullName evidence="9">Phosphoesterase PA-phosphatase related protein</fullName>
    </submittedName>
</protein>
<keyword evidence="4" id="KW-0378">Hydrolase</keyword>
<dbReference type="PANTHER" id="PTHR14969:SF62">
    <property type="entry name" value="DECAPRENYLPHOSPHORYL-5-PHOSPHORIBOSE PHOSPHATASE RV3807C-RELATED"/>
    <property type="match status" value="1"/>
</dbReference>
<feature type="transmembrane region" description="Helical" evidence="7">
    <location>
        <begin position="93"/>
        <end position="114"/>
    </location>
</feature>
<dbReference type="KEGG" id="msv:Mesil_2570"/>
<evidence type="ECO:0000256" key="6">
    <source>
        <dbReference type="ARBA" id="ARBA00023136"/>
    </source>
</evidence>
<dbReference type="EMBL" id="CP002042">
    <property type="protein sequence ID" value="ADH64419.1"/>
    <property type="molecule type" value="Genomic_DNA"/>
</dbReference>
<feature type="transmembrane region" description="Helical" evidence="7">
    <location>
        <begin position="134"/>
        <end position="151"/>
    </location>
</feature>
<keyword evidence="2" id="KW-1003">Cell membrane</keyword>
<dbReference type="GO" id="GO:0005886">
    <property type="term" value="C:plasma membrane"/>
    <property type="evidence" value="ECO:0007669"/>
    <property type="project" value="UniProtKB-SubCell"/>
</dbReference>
<gene>
    <name evidence="9" type="ordered locus">Mesil_2570</name>
</gene>
<feature type="transmembrane region" description="Helical" evidence="7">
    <location>
        <begin position="158"/>
        <end position="179"/>
    </location>
</feature>
<feature type="transmembrane region" description="Helical" evidence="7">
    <location>
        <begin position="66"/>
        <end position="86"/>
    </location>
</feature>
<comment type="subcellular location">
    <subcellularLocation>
        <location evidence="1">Cell membrane</location>
        <topology evidence="1">Multi-pass membrane protein</topology>
    </subcellularLocation>
</comment>
<name>D7BBF7_ALLS1</name>
<reference evidence="9 10" key="1">
    <citation type="journal article" date="2010" name="Stand. Genomic Sci.">
        <title>Complete genome sequence of Meiothermus silvanus type strain (VI-R2).</title>
        <authorList>
            <person name="Sikorski J."/>
            <person name="Tindall B.J."/>
            <person name="Lowry S."/>
            <person name="Lucas S."/>
            <person name="Nolan M."/>
            <person name="Copeland A."/>
            <person name="Glavina Del Rio T."/>
            <person name="Tice H."/>
            <person name="Cheng J.F."/>
            <person name="Han C."/>
            <person name="Pitluck S."/>
            <person name="Liolios K."/>
            <person name="Ivanova N."/>
            <person name="Mavromatis K."/>
            <person name="Mikhailova N."/>
            <person name="Pati A."/>
            <person name="Goodwin L."/>
            <person name="Chen A."/>
            <person name="Palaniappan K."/>
            <person name="Land M."/>
            <person name="Hauser L."/>
            <person name="Chang Y.J."/>
            <person name="Jeffries C.D."/>
            <person name="Rohde M."/>
            <person name="Goker M."/>
            <person name="Woyke T."/>
            <person name="Bristow J."/>
            <person name="Eisen J.A."/>
            <person name="Markowitz V."/>
            <person name="Hugenholtz P."/>
            <person name="Kyrpides N.C."/>
            <person name="Klenk H.P."/>
            <person name="Lapidus A."/>
        </authorList>
    </citation>
    <scope>NUCLEOTIDE SEQUENCE [LARGE SCALE GENOMIC DNA]</scope>
    <source>
        <strain evidence="10">ATCC 700542 / DSM 9946 / VI-R2</strain>
    </source>
</reference>
<keyword evidence="10" id="KW-1185">Reference proteome</keyword>
<dbReference type="AlphaFoldDB" id="D7BBF7"/>
<dbReference type="Gene3D" id="1.20.144.10">
    <property type="entry name" value="Phosphatidic acid phosphatase type 2/haloperoxidase"/>
    <property type="match status" value="1"/>
</dbReference>
<sequence length="209" mass="23252">MLTRILQRAAPLSLLFFGILLPLIVLGVVSNEVLEREDIRLDRWFIGLVHPLASPILQTISLVLRFLGGVEVLGVASLFIVGYLFLRKHFWKAVFFALAMGGAMGLNLLAKAFFRRDRPLETLLHEPNYSFPSGHASGSMAFAVAVIILLWPSRWRWWAVIVGIGFTLLVGVSRIYLGAHYPSDVLGGWMASLAWVLGLRQALRSRLSG</sequence>
<keyword evidence="6 7" id="KW-0472">Membrane</keyword>
<evidence type="ECO:0000313" key="9">
    <source>
        <dbReference type="EMBL" id="ADH64419.1"/>
    </source>
</evidence>
<feature type="domain" description="Phosphatidic acid phosphatase type 2/haloperoxidase" evidence="8">
    <location>
        <begin position="93"/>
        <end position="200"/>
    </location>
</feature>
<evidence type="ECO:0000256" key="5">
    <source>
        <dbReference type="ARBA" id="ARBA00022989"/>
    </source>
</evidence>
<evidence type="ECO:0000256" key="4">
    <source>
        <dbReference type="ARBA" id="ARBA00022801"/>
    </source>
</evidence>
<dbReference type="Proteomes" id="UP000001916">
    <property type="component" value="Chromosome"/>
</dbReference>
<dbReference type="PANTHER" id="PTHR14969">
    <property type="entry name" value="SPHINGOSINE-1-PHOSPHATE PHOSPHOHYDROLASE"/>
    <property type="match status" value="1"/>
</dbReference>
<evidence type="ECO:0000259" key="8">
    <source>
        <dbReference type="SMART" id="SM00014"/>
    </source>
</evidence>
<dbReference type="OrthoDB" id="9789113at2"/>
<accession>D7BBF7</accession>
<dbReference type="InterPro" id="IPR000326">
    <property type="entry name" value="PAP2/HPO"/>
</dbReference>
<dbReference type="SMART" id="SM00014">
    <property type="entry name" value="acidPPc"/>
    <property type="match status" value="1"/>
</dbReference>
<dbReference type="Pfam" id="PF01569">
    <property type="entry name" value="PAP2"/>
    <property type="match status" value="1"/>
</dbReference>
<dbReference type="RefSeq" id="WP_013158960.1">
    <property type="nucleotide sequence ID" value="NC_014212.1"/>
</dbReference>